<dbReference type="Pfam" id="PF22922">
    <property type="entry name" value="GAF_NLP"/>
    <property type="match status" value="1"/>
</dbReference>
<keyword evidence="3" id="KW-1185">Reference proteome</keyword>
<sequence length="179" mass="20624">MNSTKHTNHRAHQHMDEEAPILSYLCKFFTAVDLRSTEVPISPSLKGPDFSYQAALPEIRNLLRCECETHKLPLALWCETNVNKEDPTNVTLSRSCKETQLSPSTPSQEVDFLRIKVSYEEEKIRFRMQNSHEDDEWVLLRCDDDVEECGDVCRSFPGKTIKLCFSSLLIIYKNVLISV</sequence>
<name>A0ABQ8CQ95_BRANA</name>
<feature type="domain" description="NLP1-9 GAF" evidence="1">
    <location>
        <begin position="50"/>
        <end position="85"/>
    </location>
</feature>
<dbReference type="SUPFAM" id="SSF54277">
    <property type="entry name" value="CAD &amp; PB1 domains"/>
    <property type="match status" value="1"/>
</dbReference>
<gene>
    <name evidence="2" type="ORF">HID58_026902</name>
</gene>
<evidence type="ECO:0000259" key="1">
    <source>
        <dbReference type="Pfam" id="PF22922"/>
    </source>
</evidence>
<evidence type="ECO:0000313" key="3">
    <source>
        <dbReference type="Proteomes" id="UP000824890"/>
    </source>
</evidence>
<comment type="caution">
    <text evidence="2">The sequence shown here is derived from an EMBL/GenBank/DDBJ whole genome shotgun (WGS) entry which is preliminary data.</text>
</comment>
<reference evidence="2 3" key="1">
    <citation type="submission" date="2021-05" db="EMBL/GenBank/DDBJ databases">
        <title>Genome Assembly of Synthetic Allotetraploid Brassica napus Reveals Homoeologous Exchanges between Subgenomes.</title>
        <authorList>
            <person name="Davis J.T."/>
        </authorList>
    </citation>
    <scope>NUCLEOTIDE SEQUENCE [LARGE SCALE GENOMIC DNA]</scope>
    <source>
        <strain evidence="3">cv. Da-Ae</strain>
        <tissue evidence="2">Seedling</tissue>
    </source>
</reference>
<dbReference type="InterPro" id="IPR055081">
    <property type="entry name" value="NLP1-9_GAF"/>
</dbReference>
<evidence type="ECO:0000313" key="2">
    <source>
        <dbReference type="EMBL" id="KAH0919242.1"/>
    </source>
</evidence>
<organism evidence="2 3">
    <name type="scientific">Brassica napus</name>
    <name type="common">Rape</name>
    <dbReference type="NCBI Taxonomy" id="3708"/>
    <lineage>
        <taxon>Eukaryota</taxon>
        <taxon>Viridiplantae</taxon>
        <taxon>Streptophyta</taxon>
        <taxon>Embryophyta</taxon>
        <taxon>Tracheophyta</taxon>
        <taxon>Spermatophyta</taxon>
        <taxon>Magnoliopsida</taxon>
        <taxon>eudicotyledons</taxon>
        <taxon>Gunneridae</taxon>
        <taxon>Pentapetalae</taxon>
        <taxon>rosids</taxon>
        <taxon>malvids</taxon>
        <taxon>Brassicales</taxon>
        <taxon>Brassicaceae</taxon>
        <taxon>Brassiceae</taxon>
        <taxon>Brassica</taxon>
    </lineage>
</organism>
<dbReference type="PANTHER" id="PTHR32002:SF44">
    <property type="entry name" value="PROTEIN NLP4"/>
    <property type="match status" value="1"/>
</dbReference>
<accession>A0ABQ8CQ95</accession>
<dbReference type="EMBL" id="JAGKQM010000007">
    <property type="protein sequence ID" value="KAH0919242.1"/>
    <property type="molecule type" value="Genomic_DNA"/>
</dbReference>
<dbReference type="InterPro" id="IPR045012">
    <property type="entry name" value="NLP"/>
</dbReference>
<protein>
    <recommendedName>
        <fullName evidence="1">NLP1-9 GAF domain-containing protein</fullName>
    </recommendedName>
</protein>
<dbReference type="Proteomes" id="UP000824890">
    <property type="component" value="Unassembled WGS sequence"/>
</dbReference>
<proteinExistence type="predicted"/>
<dbReference type="PANTHER" id="PTHR32002">
    <property type="entry name" value="PROTEIN NLP8"/>
    <property type="match status" value="1"/>
</dbReference>